<feature type="region of interest" description="Disordered" evidence="5">
    <location>
        <begin position="97"/>
        <end position="163"/>
    </location>
</feature>
<protein>
    <recommendedName>
        <fullName evidence="6">Integrase catalytic domain-containing protein</fullName>
    </recommendedName>
</protein>
<dbReference type="InterPro" id="IPR043502">
    <property type="entry name" value="DNA/RNA_pol_sf"/>
</dbReference>
<feature type="domain" description="Integrase catalytic" evidence="6">
    <location>
        <begin position="401"/>
        <end position="567"/>
    </location>
</feature>
<dbReference type="InterPro" id="IPR054722">
    <property type="entry name" value="PolX-like_BBD"/>
</dbReference>
<dbReference type="Gene3D" id="3.30.420.10">
    <property type="entry name" value="Ribonuclease H-like superfamily/Ribonuclease H"/>
    <property type="match status" value="1"/>
</dbReference>
<gene>
    <name evidence="7" type="ORF">F3Y22_tig00109926pilonHSYRG00242</name>
</gene>
<evidence type="ECO:0000256" key="4">
    <source>
        <dbReference type="ARBA" id="ARBA00022801"/>
    </source>
</evidence>
<accession>A0A6A3BSI6</accession>
<dbReference type="InterPro" id="IPR057670">
    <property type="entry name" value="SH3_retrovirus"/>
</dbReference>
<dbReference type="Pfam" id="PF07727">
    <property type="entry name" value="RVT_2"/>
    <property type="match status" value="1"/>
</dbReference>
<comment type="caution">
    <text evidence="7">The sequence shown here is derived from an EMBL/GenBank/DDBJ whole genome shotgun (WGS) entry which is preliminary data.</text>
</comment>
<proteinExistence type="predicted"/>
<dbReference type="PANTHER" id="PTHR42648:SF18">
    <property type="entry name" value="RETROTRANSPOSON, UNCLASSIFIED-LIKE PROTEIN"/>
    <property type="match status" value="1"/>
</dbReference>
<keyword evidence="3" id="KW-0064">Aspartyl protease</keyword>
<dbReference type="Pfam" id="PF00665">
    <property type="entry name" value="rve"/>
    <property type="match status" value="1"/>
</dbReference>
<feature type="compositionally biased region" description="Low complexity" evidence="5">
    <location>
        <begin position="124"/>
        <end position="136"/>
    </location>
</feature>
<reference evidence="7" key="1">
    <citation type="submission" date="2019-09" db="EMBL/GenBank/DDBJ databases">
        <title>Draft genome information of white flower Hibiscus syriacus.</title>
        <authorList>
            <person name="Kim Y.-M."/>
        </authorList>
    </citation>
    <scope>NUCLEOTIDE SEQUENCE [LARGE SCALE GENOMIC DNA]</scope>
    <source>
        <strain evidence="7">YM2019G1</strain>
    </source>
</reference>
<dbReference type="InterPro" id="IPR039537">
    <property type="entry name" value="Retrotran_Ty1/copia-like"/>
</dbReference>
<dbReference type="GO" id="GO:0003676">
    <property type="term" value="F:nucleic acid binding"/>
    <property type="evidence" value="ECO:0007669"/>
    <property type="project" value="InterPro"/>
</dbReference>
<dbReference type="Pfam" id="PF13976">
    <property type="entry name" value="gag_pre-integrs"/>
    <property type="match status" value="1"/>
</dbReference>
<evidence type="ECO:0000259" key="6">
    <source>
        <dbReference type="PROSITE" id="PS50994"/>
    </source>
</evidence>
<evidence type="ECO:0000256" key="2">
    <source>
        <dbReference type="ARBA" id="ARBA00022723"/>
    </source>
</evidence>
<dbReference type="GO" id="GO:0006508">
    <property type="term" value="P:proteolysis"/>
    <property type="evidence" value="ECO:0007669"/>
    <property type="project" value="UniProtKB-KW"/>
</dbReference>
<dbReference type="GO" id="GO:0015074">
    <property type="term" value="P:DNA integration"/>
    <property type="evidence" value="ECO:0007669"/>
    <property type="project" value="InterPro"/>
</dbReference>
<dbReference type="CDD" id="cd09272">
    <property type="entry name" value="RNase_HI_RT_Ty1"/>
    <property type="match status" value="1"/>
</dbReference>
<dbReference type="AlphaFoldDB" id="A0A6A3BSI6"/>
<evidence type="ECO:0000256" key="3">
    <source>
        <dbReference type="ARBA" id="ARBA00022750"/>
    </source>
</evidence>
<dbReference type="Pfam" id="PF22936">
    <property type="entry name" value="Pol_BBD"/>
    <property type="match status" value="1"/>
</dbReference>
<keyword evidence="1" id="KW-0645">Protease</keyword>
<dbReference type="EMBL" id="VEPZ02000781">
    <property type="protein sequence ID" value="KAE8719806.1"/>
    <property type="molecule type" value="Genomic_DNA"/>
</dbReference>
<dbReference type="GO" id="GO:0004190">
    <property type="term" value="F:aspartic-type endopeptidase activity"/>
    <property type="evidence" value="ECO:0007669"/>
    <property type="project" value="UniProtKB-KW"/>
</dbReference>
<dbReference type="GO" id="GO:0008270">
    <property type="term" value="F:zinc ion binding"/>
    <property type="evidence" value="ECO:0007669"/>
    <property type="project" value="InterPro"/>
</dbReference>
<dbReference type="SUPFAM" id="SSF53098">
    <property type="entry name" value="Ribonuclease H-like"/>
    <property type="match status" value="1"/>
</dbReference>
<name>A0A6A3BSI6_HIBSY</name>
<evidence type="ECO:0000313" key="8">
    <source>
        <dbReference type="Proteomes" id="UP000436088"/>
    </source>
</evidence>
<evidence type="ECO:0000256" key="5">
    <source>
        <dbReference type="SAM" id="MobiDB-lite"/>
    </source>
</evidence>
<dbReference type="SUPFAM" id="SSF57756">
    <property type="entry name" value="Retrovirus zinc finger-like domains"/>
    <property type="match status" value="1"/>
</dbReference>
<dbReference type="InterPro" id="IPR001584">
    <property type="entry name" value="Integrase_cat-core"/>
</dbReference>
<dbReference type="InterPro" id="IPR012337">
    <property type="entry name" value="RNaseH-like_sf"/>
</dbReference>
<sequence length="1180" mass="136323">MGEAVNLLQRIRASEEGSSPNIKRNGEKLEDVRIIEKILRSLDPKFEHIVVTIEETKDLEEMRIEQLQGSLQAYEEKHKKKHEFTDQLLKLQLKDMHESQCNDRNQRGQGRGHGRGGSRGRGRGWNYNNNNSNNNYEKGESSTRGRGRINPNSRHDKSQVRSYNCQKFGHYASECRAPNKKIEEKANYVEERTDGKETLLLARKETDGGQANSWYLDSCASNHMCGRKDMFMELDELVSGNVSFGDDSTIAVKGRGNILIRLKDGRHQFISNVYYVPIMKSNILSLGQLVEKGYDICMNNYNLSIKDDKNNFIAKVPMSKNRMFLINIQNDVAKCLKACYKDASWLWHIRFEHLNFGGLELLSKKEMVKGLPRINHPDQLCEGCLAGKQFRKSFPKESETRAKKPLELIHTDVCGSIKPSSLGNSNYFLLFIDDFSRKTWVYFLKQKSEVFEVFKKFKVAVERESGRKIKAMRSDRGGEFTSREFQEFCEANGIRRPMIVPRSPQQNGVAERKNITILDMARSMLKSKKLPKEFWAEAVACAVYLTNRSPTRSVWGKTPQEAWSGRKPGISHLRTFGSITHVHVPDERITKLDDKNESFIFIGYDANSKGYKLYNPNNKKFVISRDVVFNEEGEWDFNSHTDDFNFFPQFEEDDGSQSERVVQRTRSLRDLYEVTERQDNLTLFCLFADCEPVSFQEAVQENKWRDAMDEEIKAIEKNDTWELTSLPNGHKAIGVKWVYKIKQNAKGEIERHKVRLVAKGYSQKAGIDYDEEVYIQQPSGYEVKGHEDKVLKLKKALYGLKQAPKAWNSRIDKYFQENGFKKCPYEHALYIKIKDEDILIVCLYVDDLIFTGSNPSMFNEFNYVMMKKFEMTDMGLMAYYLGIEVKQQNDGIFISQENYANEILKKFKMENCKPISTPAEYRIKMTKHEEGESVDPILFKSLVGSLRYLTCTRPDILHAVGLVSRYMESPTTTHFKAAKRILRYLKGTIDFGLFYSVSNDYKLVGYSDSDWGGDIDNRRSTTGFVFFMGDIAFTWMSKKQPIVTLSTCEAEYVAATSCVCHAIWLRNLLKEICLIQEEPTKVCVDNKSTIALAKNPVFHDRSKHIDIRYHYIRECVARKDVEVEYVKSQDQVADIFIKPLTSEDFLRLRNLLGVTRSSLRGVLDHKLDPLWEPKPKPKLN</sequence>
<evidence type="ECO:0000256" key="1">
    <source>
        <dbReference type="ARBA" id="ARBA00022670"/>
    </source>
</evidence>
<dbReference type="Proteomes" id="UP000436088">
    <property type="component" value="Unassembled WGS sequence"/>
</dbReference>
<dbReference type="SUPFAM" id="SSF56672">
    <property type="entry name" value="DNA/RNA polymerases"/>
    <property type="match status" value="1"/>
</dbReference>
<feature type="compositionally biased region" description="Basic residues" evidence="5">
    <location>
        <begin position="110"/>
        <end position="122"/>
    </location>
</feature>
<dbReference type="PANTHER" id="PTHR42648">
    <property type="entry name" value="TRANSPOSASE, PUTATIVE-RELATED"/>
    <property type="match status" value="1"/>
</dbReference>
<dbReference type="PROSITE" id="PS50994">
    <property type="entry name" value="INTEGRASE"/>
    <property type="match status" value="1"/>
</dbReference>
<organism evidence="7 8">
    <name type="scientific">Hibiscus syriacus</name>
    <name type="common">Rose of Sharon</name>
    <dbReference type="NCBI Taxonomy" id="106335"/>
    <lineage>
        <taxon>Eukaryota</taxon>
        <taxon>Viridiplantae</taxon>
        <taxon>Streptophyta</taxon>
        <taxon>Embryophyta</taxon>
        <taxon>Tracheophyta</taxon>
        <taxon>Spermatophyta</taxon>
        <taxon>Magnoliopsida</taxon>
        <taxon>eudicotyledons</taxon>
        <taxon>Gunneridae</taxon>
        <taxon>Pentapetalae</taxon>
        <taxon>rosids</taxon>
        <taxon>malvids</taxon>
        <taxon>Malvales</taxon>
        <taxon>Malvaceae</taxon>
        <taxon>Malvoideae</taxon>
        <taxon>Hibiscus</taxon>
    </lineage>
</organism>
<dbReference type="InterPro" id="IPR013103">
    <property type="entry name" value="RVT_2"/>
</dbReference>
<keyword evidence="2" id="KW-0479">Metal-binding</keyword>
<dbReference type="InterPro" id="IPR036875">
    <property type="entry name" value="Znf_CCHC_sf"/>
</dbReference>
<keyword evidence="8" id="KW-1185">Reference proteome</keyword>
<evidence type="ECO:0000313" key="7">
    <source>
        <dbReference type="EMBL" id="KAE8719806.1"/>
    </source>
</evidence>
<keyword evidence="4" id="KW-0378">Hydrolase</keyword>
<dbReference type="Pfam" id="PF25597">
    <property type="entry name" value="SH3_retrovirus"/>
    <property type="match status" value="1"/>
</dbReference>
<dbReference type="InterPro" id="IPR025724">
    <property type="entry name" value="GAG-pre-integrase_dom"/>
</dbReference>
<feature type="compositionally biased region" description="Basic and acidic residues" evidence="5">
    <location>
        <begin position="97"/>
        <end position="106"/>
    </location>
</feature>
<dbReference type="InterPro" id="IPR036397">
    <property type="entry name" value="RNaseH_sf"/>
</dbReference>
<dbReference type="Pfam" id="PF14223">
    <property type="entry name" value="Retrotran_gag_2"/>
    <property type="match status" value="1"/>
</dbReference>